<dbReference type="PANTHER" id="PTHR33840:SF2">
    <property type="entry name" value="TLE1 PHOSPHOLIPASE DOMAIN-CONTAINING PROTEIN"/>
    <property type="match status" value="1"/>
</dbReference>
<dbReference type="Pfam" id="PF09994">
    <property type="entry name" value="T6SS_Tle1-like_cat"/>
    <property type="match status" value="1"/>
</dbReference>
<protein>
    <recommendedName>
        <fullName evidence="2">T6SS Phospholipase effector Tle1-like catalytic domain-containing protein</fullName>
    </recommendedName>
</protein>
<evidence type="ECO:0000259" key="2">
    <source>
        <dbReference type="Pfam" id="PF09994"/>
    </source>
</evidence>
<name>A0AAN9UB57_9PEZI</name>
<evidence type="ECO:0000313" key="4">
    <source>
        <dbReference type="Proteomes" id="UP001320420"/>
    </source>
</evidence>
<dbReference type="InterPro" id="IPR018712">
    <property type="entry name" value="Tle1-like_cat"/>
</dbReference>
<gene>
    <name evidence="3" type="ORF">SLS62_010158</name>
</gene>
<feature type="region of interest" description="Disordered" evidence="1">
    <location>
        <begin position="475"/>
        <end position="500"/>
    </location>
</feature>
<feature type="compositionally biased region" description="Basic and acidic residues" evidence="1">
    <location>
        <begin position="475"/>
        <end position="490"/>
    </location>
</feature>
<evidence type="ECO:0000256" key="1">
    <source>
        <dbReference type="SAM" id="MobiDB-lite"/>
    </source>
</evidence>
<accession>A0AAN9UB57</accession>
<dbReference type="EMBL" id="JAKJXP020000119">
    <property type="protein sequence ID" value="KAK7744433.1"/>
    <property type="molecule type" value="Genomic_DNA"/>
</dbReference>
<dbReference type="AlphaFoldDB" id="A0AAN9UB57"/>
<evidence type="ECO:0000313" key="3">
    <source>
        <dbReference type="EMBL" id="KAK7744433.1"/>
    </source>
</evidence>
<comment type="caution">
    <text evidence="3">The sequence shown here is derived from an EMBL/GenBank/DDBJ whole genome shotgun (WGS) entry which is preliminary data.</text>
</comment>
<reference evidence="3 4" key="1">
    <citation type="submission" date="2024-02" db="EMBL/GenBank/DDBJ databases">
        <title>De novo assembly and annotation of 12 fungi associated with fruit tree decline syndrome in Ontario, Canada.</title>
        <authorList>
            <person name="Sulman M."/>
            <person name="Ellouze W."/>
            <person name="Ilyukhin E."/>
        </authorList>
    </citation>
    <scope>NUCLEOTIDE SEQUENCE [LARGE SCALE GENOMIC DNA]</scope>
    <source>
        <strain evidence="3 4">M11/M66-122</strain>
    </source>
</reference>
<feature type="domain" description="T6SS Phospholipase effector Tle1-like catalytic" evidence="2">
    <location>
        <begin position="11"/>
        <end position="327"/>
    </location>
</feature>
<dbReference type="PANTHER" id="PTHR33840">
    <property type="match status" value="1"/>
</dbReference>
<dbReference type="Proteomes" id="UP001320420">
    <property type="component" value="Unassembled WGS sequence"/>
</dbReference>
<keyword evidence="4" id="KW-1185">Reference proteome</keyword>
<sequence>MASAQSTKSVKKLVLCFDGTGNTFSGTSGDTNIVKLYDKFNRDDPHQYHYYQTGIGTYDINGGSVNKGFLGGIRSSITRALDQDNDPCGDMTSDKIYMFGFSRGAYTARFLARMINTVGLLSMGNDEMVPFAYQLYQRYEAGEFEPRKEPEPTKDSNGIAKDFLNGFVNPKVNPANAATREVANEIKAFQNTFCRVVKVYFLGIFDCVNSVAVLENPREPATVLGTATHVRHAVAVDEFRVKFKPSLLQQDVKAITNIGESVKEVWFPGNHGDVGGGWPILDPPKGFWEGLKRSLSTLVPKQRGTSADPRNDDCQMSDIPLDWMIREIDLVNKMNRDIGHPEWSITFSERKRGFKRLLRAKLNQAKQSALHDTIRFGGGLSPFKVISWNIMEYLPLILRYELDSSGNWVKRRWTPNKGSPRDIPKGAMLHQSLIDRISNPALNYRPRNDHGDDTNLCLLDDKGLGVAQLAEVREPGKTDGVRALKEEDKSQGSPVVNVPE</sequence>
<proteinExistence type="predicted"/>
<organism evidence="3 4">
    <name type="scientific">Diatrype stigma</name>
    <dbReference type="NCBI Taxonomy" id="117547"/>
    <lineage>
        <taxon>Eukaryota</taxon>
        <taxon>Fungi</taxon>
        <taxon>Dikarya</taxon>
        <taxon>Ascomycota</taxon>
        <taxon>Pezizomycotina</taxon>
        <taxon>Sordariomycetes</taxon>
        <taxon>Xylariomycetidae</taxon>
        <taxon>Xylariales</taxon>
        <taxon>Diatrypaceae</taxon>
        <taxon>Diatrype</taxon>
    </lineage>
</organism>